<accession>A0ABQ8JM32</accession>
<gene>
    <name evidence="1" type="ORF">DERP_005248</name>
</gene>
<protein>
    <submittedName>
        <fullName evidence="1">Uncharacterized protein</fullName>
    </submittedName>
</protein>
<name>A0ABQ8JM32_DERPT</name>
<dbReference type="Proteomes" id="UP000887458">
    <property type="component" value="Unassembled WGS sequence"/>
</dbReference>
<reference evidence="1 2" key="1">
    <citation type="journal article" date="2018" name="J. Allergy Clin. Immunol.">
        <title>High-quality assembly of Dermatophagoides pteronyssinus genome and transcriptome reveals a wide range of novel allergens.</title>
        <authorList>
            <person name="Liu X.Y."/>
            <person name="Yang K.Y."/>
            <person name="Wang M.Q."/>
            <person name="Kwok J.S."/>
            <person name="Zeng X."/>
            <person name="Yang Z."/>
            <person name="Xiao X.J."/>
            <person name="Lau C.P."/>
            <person name="Li Y."/>
            <person name="Huang Z.M."/>
            <person name="Ba J.G."/>
            <person name="Yim A.K."/>
            <person name="Ouyang C.Y."/>
            <person name="Ngai S.M."/>
            <person name="Chan T.F."/>
            <person name="Leung E.L."/>
            <person name="Liu L."/>
            <person name="Liu Z.G."/>
            <person name="Tsui S.K."/>
        </authorList>
    </citation>
    <scope>NUCLEOTIDE SEQUENCE [LARGE SCALE GENOMIC DNA]</scope>
    <source>
        <strain evidence="1">Derp</strain>
    </source>
</reference>
<reference evidence="1 2" key="2">
    <citation type="journal article" date="2022" name="Mol. Biol. Evol.">
        <title>Comparative Genomics Reveals Insights into the Divergent Evolution of Astigmatic Mites and Household Pest Adaptations.</title>
        <authorList>
            <person name="Xiong Q."/>
            <person name="Wan A.T."/>
            <person name="Liu X."/>
            <person name="Fung C.S."/>
            <person name="Xiao X."/>
            <person name="Malainual N."/>
            <person name="Hou J."/>
            <person name="Wang L."/>
            <person name="Wang M."/>
            <person name="Yang K.Y."/>
            <person name="Cui Y."/>
            <person name="Leung E.L."/>
            <person name="Nong W."/>
            <person name="Shin S.K."/>
            <person name="Au S.W."/>
            <person name="Jeong K.Y."/>
            <person name="Chew F.T."/>
            <person name="Hui J.H."/>
            <person name="Leung T.F."/>
            <person name="Tungtrongchitr A."/>
            <person name="Zhong N."/>
            <person name="Liu Z."/>
            <person name="Tsui S.K."/>
        </authorList>
    </citation>
    <scope>NUCLEOTIDE SEQUENCE [LARGE SCALE GENOMIC DNA]</scope>
    <source>
        <strain evidence="1">Derp</strain>
    </source>
</reference>
<evidence type="ECO:0000313" key="1">
    <source>
        <dbReference type="EMBL" id="KAH9423668.1"/>
    </source>
</evidence>
<evidence type="ECO:0000313" key="2">
    <source>
        <dbReference type="Proteomes" id="UP000887458"/>
    </source>
</evidence>
<sequence>MIIVHSSSRFGNESIIKSISFAVFVINLAKNFEFSPGSGNDCCGIPASINTCLYAVLGERENVANSGNGVGRELCCNKPILLHRFSACTFTAS</sequence>
<organism evidence="1 2">
    <name type="scientific">Dermatophagoides pteronyssinus</name>
    <name type="common">European house dust mite</name>
    <dbReference type="NCBI Taxonomy" id="6956"/>
    <lineage>
        <taxon>Eukaryota</taxon>
        <taxon>Metazoa</taxon>
        <taxon>Ecdysozoa</taxon>
        <taxon>Arthropoda</taxon>
        <taxon>Chelicerata</taxon>
        <taxon>Arachnida</taxon>
        <taxon>Acari</taxon>
        <taxon>Acariformes</taxon>
        <taxon>Sarcoptiformes</taxon>
        <taxon>Astigmata</taxon>
        <taxon>Psoroptidia</taxon>
        <taxon>Analgoidea</taxon>
        <taxon>Pyroglyphidae</taxon>
        <taxon>Dermatophagoidinae</taxon>
        <taxon>Dermatophagoides</taxon>
    </lineage>
</organism>
<keyword evidence="2" id="KW-1185">Reference proteome</keyword>
<comment type="caution">
    <text evidence="1">The sequence shown here is derived from an EMBL/GenBank/DDBJ whole genome shotgun (WGS) entry which is preliminary data.</text>
</comment>
<dbReference type="EMBL" id="NJHN03000031">
    <property type="protein sequence ID" value="KAH9423668.1"/>
    <property type="molecule type" value="Genomic_DNA"/>
</dbReference>
<proteinExistence type="predicted"/>